<name>A0ABS0RZX5_PECPM</name>
<protein>
    <submittedName>
        <fullName evidence="1">Uncharacterized protein</fullName>
    </submittedName>
</protein>
<reference evidence="2" key="1">
    <citation type="submission" date="2023-07" db="EMBL/GenBank/DDBJ databases">
        <title>Identification of Pectobacterium versatile causing blackleg of potato from New York State with a whole genome sequencing approach.</title>
        <authorList>
            <person name="Ma X."/>
            <person name="Swingle B."/>
        </authorList>
    </citation>
    <scope>NUCLEOTIDE SEQUENCE [LARGE SCALE GENOMIC DNA]</scope>
    <source>
        <strain evidence="2">NY1588A</strain>
    </source>
</reference>
<dbReference type="EMBL" id="WABS01000020">
    <property type="protein sequence ID" value="MBI0555104.1"/>
    <property type="molecule type" value="Genomic_DNA"/>
</dbReference>
<comment type="caution">
    <text evidence="1">The sequence shown here is derived from an EMBL/GenBank/DDBJ whole genome shotgun (WGS) entry which is preliminary data.</text>
</comment>
<dbReference type="RefSeq" id="WP_012822604.1">
    <property type="nucleotide sequence ID" value="NZ_JBBBPJ010000020.1"/>
</dbReference>
<organism evidence="1 2">
    <name type="scientific">Pectobacterium parmentieri</name>
    <dbReference type="NCBI Taxonomy" id="1905730"/>
    <lineage>
        <taxon>Bacteria</taxon>
        <taxon>Pseudomonadati</taxon>
        <taxon>Pseudomonadota</taxon>
        <taxon>Gammaproteobacteria</taxon>
        <taxon>Enterobacterales</taxon>
        <taxon>Pectobacteriaceae</taxon>
        <taxon>Pectobacterium</taxon>
    </lineage>
</organism>
<evidence type="ECO:0000313" key="1">
    <source>
        <dbReference type="EMBL" id="MBI0555104.1"/>
    </source>
</evidence>
<gene>
    <name evidence="1" type="ORF">F6Q06_11475</name>
</gene>
<evidence type="ECO:0000313" key="2">
    <source>
        <dbReference type="Proteomes" id="UP001194579"/>
    </source>
</evidence>
<keyword evidence="2" id="KW-1185">Reference proteome</keyword>
<sequence>MINSVNKAVNTSVNTSVNTPAGTVVLPSPYAEKPSETASVPFSEALCASSTLALFQRIQAAQQHAELPAIQPEPAFPVGVSSWMIEHSNSVVQPLKLALIDARIQTQADIDYLVSAVCTALINQANRYRSSTLTQDATAKARANSDAVGEELKRSLLAFMQREQLQKHFSPDELAALTEHVQKGNYKFAQNLAGQDVRFLADSPDWKTKADALASIPNASAVTVSILPTETIGNQVAVIPSGNGWTLNVWANGWHPVQCSDGAKALAVQERKHKLEFDKALQRSRPVITGMFPDLIQQAAEAEQYASAE</sequence>
<accession>A0ABS0RZX5</accession>
<proteinExistence type="predicted"/>
<dbReference type="Proteomes" id="UP001194579">
    <property type="component" value="Unassembled WGS sequence"/>
</dbReference>